<dbReference type="AlphaFoldDB" id="A0A251T6W0"/>
<evidence type="ECO:0000313" key="2">
    <source>
        <dbReference type="Proteomes" id="UP000215914"/>
    </source>
</evidence>
<proteinExistence type="predicted"/>
<protein>
    <submittedName>
        <fullName evidence="1">Uncharacterized protein</fullName>
    </submittedName>
</protein>
<dbReference type="InParanoid" id="A0A251T6W0"/>
<evidence type="ECO:0000313" key="1">
    <source>
        <dbReference type="EMBL" id="OTG06256.1"/>
    </source>
</evidence>
<accession>A0A251T6W0</accession>
<dbReference type="EMBL" id="CM007901">
    <property type="protein sequence ID" value="OTG06256.1"/>
    <property type="molecule type" value="Genomic_DNA"/>
</dbReference>
<organism evidence="1 2">
    <name type="scientific">Helianthus annuus</name>
    <name type="common">Common sunflower</name>
    <dbReference type="NCBI Taxonomy" id="4232"/>
    <lineage>
        <taxon>Eukaryota</taxon>
        <taxon>Viridiplantae</taxon>
        <taxon>Streptophyta</taxon>
        <taxon>Embryophyta</taxon>
        <taxon>Tracheophyta</taxon>
        <taxon>Spermatophyta</taxon>
        <taxon>Magnoliopsida</taxon>
        <taxon>eudicotyledons</taxon>
        <taxon>Gunneridae</taxon>
        <taxon>Pentapetalae</taxon>
        <taxon>asterids</taxon>
        <taxon>campanulids</taxon>
        <taxon>Asterales</taxon>
        <taxon>Asteraceae</taxon>
        <taxon>Asteroideae</taxon>
        <taxon>Heliantheae alliance</taxon>
        <taxon>Heliantheae</taxon>
        <taxon>Helianthus</taxon>
    </lineage>
</organism>
<reference evidence="2" key="1">
    <citation type="journal article" date="2017" name="Nature">
        <title>The sunflower genome provides insights into oil metabolism, flowering and Asterid evolution.</title>
        <authorList>
            <person name="Badouin H."/>
            <person name="Gouzy J."/>
            <person name="Grassa C.J."/>
            <person name="Murat F."/>
            <person name="Staton S.E."/>
            <person name="Cottret L."/>
            <person name="Lelandais-Briere C."/>
            <person name="Owens G.L."/>
            <person name="Carrere S."/>
            <person name="Mayjonade B."/>
            <person name="Legrand L."/>
            <person name="Gill N."/>
            <person name="Kane N.C."/>
            <person name="Bowers J.E."/>
            <person name="Hubner S."/>
            <person name="Bellec A."/>
            <person name="Berard A."/>
            <person name="Berges H."/>
            <person name="Blanchet N."/>
            <person name="Boniface M.C."/>
            <person name="Brunel D."/>
            <person name="Catrice O."/>
            <person name="Chaidir N."/>
            <person name="Claudel C."/>
            <person name="Donnadieu C."/>
            <person name="Faraut T."/>
            <person name="Fievet G."/>
            <person name="Helmstetter N."/>
            <person name="King M."/>
            <person name="Knapp S.J."/>
            <person name="Lai Z."/>
            <person name="Le Paslier M.C."/>
            <person name="Lippi Y."/>
            <person name="Lorenzon L."/>
            <person name="Mandel J.R."/>
            <person name="Marage G."/>
            <person name="Marchand G."/>
            <person name="Marquand E."/>
            <person name="Bret-Mestries E."/>
            <person name="Morien E."/>
            <person name="Nambeesan S."/>
            <person name="Nguyen T."/>
            <person name="Pegot-Espagnet P."/>
            <person name="Pouilly N."/>
            <person name="Raftis F."/>
            <person name="Sallet E."/>
            <person name="Schiex T."/>
            <person name="Thomas J."/>
            <person name="Vandecasteele C."/>
            <person name="Vares D."/>
            <person name="Vear F."/>
            <person name="Vautrin S."/>
            <person name="Crespi M."/>
            <person name="Mangin B."/>
            <person name="Burke J.M."/>
            <person name="Salse J."/>
            <person name="Munos S."/>
            <person name="Vincourt P."/>
            <person name="Rieseberg L.H."/>
            <person name="Langlade N.B."/>
        </authorList>
    </citation>
    <scope>NUCLEOTIDE SEQUENCE [LARGE SCALE GENOMIC DNA]</scope>
    <source>
        <strain evidence="2">cv. SF193</strain>
    </source>
</reference>
<sequence>MILYRIARVTEARGLHHEDEKLMYKEREDLQNISGCCRREGSVENGVGGRPD</sequence>
<dbReference type="Proteomes" id="UP000215914">
    <property type="component" value="Chromosome 12"/>
</dbReference>
<keyword evidence="2" id="KW-1185">Reference proteome</keyword>
<name>A0A251T6W0_HELAN</name>
<gene>
    <name evidence="1" type="ORF">HannXRQ_Chr12g0382781</name>
</gene>